<organism evidence="6 7">
    <name type="scientific">Thiocapsa marina 5811</name>
    <dbReference type="NCBI Taxonomy" id="768671"/>
    <lineage>
        <taxon>Bacteria</taxon>
        <taxon>Pseudomonadati</taxon>
        <taxon>Pseudomonadota</taxon>
        <taxon>Gammaproteobacteria</taxon>
        <taxon>Chromatiales</taxon>
        <taxon>Chromatiaceae</taxon>
        <taxon>Thiocapsa</taxon>
    </lineage>
</organism>
<dbReference type="eggNOG" id="COG0845">
    <property type="taxonomic scope" value="Bacteria"/>
</dbReference>
<reference evidence="6 7" key="1">
    <citation type="submission" date="2011-06" db="EMBL/GenBank/DDBJ databases">
        <title>The draft genome of Thiocapsa marina 5811.</title>
        <authorList>
            <consortium name="US DOE Joint Genome Institute (JGI-PGF)"/>
            <person name="Lucas S."/>
            <person name="Han J."/>
            <person name="Cheng J.-F."/>
            <person name="Goodwin L."/>
            <person name="Pitluck S."/>
            <person name="Peters L."/>
            <person name="Land M.L."/>
            <person name="Hauser L."/>
            <person name="Vogl K."/>
            <person name="Liu Z."/>
            <person name="Imhoff J."/>
            <person name="Thiel V."/>
            <person name="Frigaard N.-U."/>
            <person name="Bryant D."/>
            <person name="Woyke T.J."/>
        </authorList>
    </citation>
    <scope>NUCLEOTIDE SEQUENCE [LARGE SCALE GENOMIC DNA]</scope>
    <source>
        <strain evidence="6 7">5811</strain>
    </source>
</reference>
<feature type="coiled-coil region" evidence="3">
    <location>
        <begin position="120"/>
        <end position="151"/>
    </location>
</feature>
<dbReference type="OrthoDB" id="6309232at2"/>
<dbReference type="STRING" id="768671.ThimaDRAFT_0636"/>
<evidence type="ECO:0000313" key="6">
    <source>
        <dbReference type="EMBL" id="EGV19960.1"/>
    </source>
</evidence>
<sequence length="586" mass="63962">MDAVVPEWILHSLRDGVIVLDDNGTVMAVNPALERLLEVRSDVVIGQPFAAVFVADESLDELVQAVLDAAYQANTVQNRVFWLRREKTADRAIALTTSLLRDRQGRRLGVVALLNDITELEALREQDRALNAELTESNRALSESYSTLESRNQELMALTRQITLVRSLATGFVMLVFVGIGLYTWNLGHHHVAPGASVADAAGLARSEDRVLRLEPTRQQVSLKLVGQLEPIEMLNLMAALDGTIAERFVEFGQSVAAGDLLFTIAAEPARVQYRDARSNYLGLIEELEHLENWEQSTEMHRARRGVTRAESSLLTLEHKAKETRRLLELGIVAASELEALEEQIAAARMEVTQSQEELASTQEKGSADKVTVARLKLENAEFQMREWERKLALTQVVAPVDGVVMAPNDSKESSSEGGFNVGAQVKEGVAVLAIGDMTGLAVRAAVDELEITHLQPGLAAVVTGEAFPGRRLEGQVAWVSAQANPEQGRAAPTFDLLVEVRDLSVEARAEVRVGMTAQTDIIVEDEPEALMIPIGAVDQGPDGPRVRVRRDGVASWAPVTLGLTDIDSVRVLEGLEPGMEILLSP</sequence>
<dbReference type="Proteomes" id="UP000005459">
    <property type="component" value="Unassembled WGS sequence"/>
</dbReference>
<evidence type="ECO:0000313" key="7">
    <source>
        <dbReference type="Proteomes" id="UP000005459"/>
    </source>
</evidence>
<proteinExistence type="predicted"/>
<accession>F9U6T4</accession>
<dbReference type="CDD" id="cd00130">
    <property type="entry name" value="PAS"/>
    <property type="match status" value="1"/>
</dbReference>
<dbReference type="RefSeq" id="WP_007191513.1">
    <property type="nucleotide sequence ID" value="NZ_AFWV01000002.1"/>
</dbReference>
<keyword evidence="7" id="KW-1185">Reference proteome</keyword>
<dbReference type="GO" id="GO:0006355">
    <property type="term" value="P:regulation of DNA-templated transcription"/>
    <property type="evidence" value="ECO:0007669"/>
    <property type="project" value="InterPro"/>
</dbReference>
<dbReference type="InterPro" id="IPR050465">
    <property type="entry name" value="UPF0194_transport"/>
</dbReference>
<dbReference type="InterPro" id="IPR035965">
    <property type="entry name" value="PAS-like_dom_sf"/>
</dbReference>
<dbReference type="EMBL" id="AFWV01000002">
    <property type="protein sequence ID" value="EGV19960.1"/>
    <property type="molecule type" value="Genomic_DNA"/>
</dbReference>
<keyword evidence="4" id="KW-0812">Transmembrane</keyword>
<dbReference type="GO" id="GO:0030313">
    <property type="term" value="C:cell envelope"/>
    <property type="evidence" value="ECO:0007669"/>
    <property type="project" value="UniProtKB-SubCell"/>
</dbReference>
<dbReference type="PANTHER" id="PTHR32347:SF14">
    <property type="entry name" value="EFFLUX SYSTEM COMPONENT YKNX-RELATED"/>
    <property type="match status" value="1"/>
</dbReference>
<gene>
    <name evidence="6" type="ORF">ThimaDRAFT_0636</name>
</gene>
<feature type="domain" description="PAS" evidence="5">
    <location>
        <begin position="9"/>
        <end position="74"/>
    </location>
</feature>
<dbReference type="AlphaFoldDB" id="F9U6T4"/>
<evidence type="ECO:0000259" key="5">
    <source>
        <dbReference type="PROSITE" id="PS50112"/>
    </source>
</evidence>
<evidence type="ECO:0000256" key="2">
    <source>
        <dbReference type="ARBA" id="ARBA00023054"/>
    </source>
</evidence>
<dbReference type="InterPro" id="IPR058982">
    <property type="entry name" value="Beta-barrel_AprE"/>
</dbReference>
<evidence type="ECO:0000256" key="1">
    <source>
        <dbReference type="ARBA" id="ARBA00004196"/>
    </source>
</evidence>
<name>F9U6T4_9GAMM</name>
<dbReference type="Gene3D" id="2.40.30.170">
    <property type="match status" value="1"/>
</dbReference>
<evidence type="ECO:0000256" key="4">
    <source>
        <dbReference type="SAM" id="Phobius"/>
    </source>
</evidence>
<keyword evidence="4" id="KW-0472">Membrane</keyword>
<evidence type="ECO:0000256" key="3">
    <source>
        <dbReference type="SAM" id="Coils"/>
    </source>
</evidence>
<protein>
    <submittedName>
        <fullName evidence="6">Putative PAS/PAC sensor protein</fullName>
    </submittedName>
</protein>
<dbReference type="Gene3D" id="2.40.420.20">
    <property type="match status" value="1"/>
</dbReference>
<dbReference type="Pfam" id="PF26002">
    <property type="entry name" value="Beta-barrel_AprE"/>
    <property type="match status" value="1"/>
</dbReference>
<dbReference type="NCBIfam" id="TIGR00229">
    <property type="entry name" value="sensory_box"/>
    <property type="match status" value="1"/>
</dbReference>
<dbReference type="InterPro" id="IPR013767">
    <property type="entry name" value="PAS_fold"/>
</dbReference>
<feature type="coiled-coil region" evidence="3">
    <location>
        <begin position="338"/>
        <end position="391"/>
    </location>
</feature>
<dbReference type="PANTHER" id="PTHR32347">
    <property type="entry name" value="EFFLUX SYSTEM COMPONENT YKNX-RELATED"/>
    <property type="match status" value="1"/>
</dbReference>
<comment type="subcellular location">
    <subcellularLocation>
        <location evidence="1">Cell envelope</location>
    </subcellularLocation>
</comment>
<dbReference type="SUPFAM" id="SSF111369">
    <property type="entry name" value="HlyD-like secretion proteins"/>
    <property type="match status" value="1"/>
</dbReference>
<dbReference type="InterPro" id="IPR000014">
    <property type="entry name" value="PAS"/>
</dbReference>
<dbReference type="SUPFAM" id="SSF55785">
    <property type="entry name" value="PYP-like sensor domain (PAS domain)"/>
    <property type="match status" value="1"/>
</dbReference>
<dbReference type="eggNOG" id="COG2199">
    <property type="taxonomic scope" value="Bacteria"/>
</dbReference>
<dbReference type="Gene3D" id="3.30.450.20">
    <property type="entry name" value="PAS domain"/>
    <property type="match status" value="1"/>
</dbReference>
<dbReference type="PROSITE" id="PS50112">
    <property type="entry name" value="PAS"/>
    <property type="match status" value="1"/>
</dbReference>
<keyword evidence="2 3" id="KW-0175">Coiled coil</keyword>
<keyword evidence="4" id="KW-1133">Transmembrane helix</keyword>
<dbReference type="SMART" id="SM00091">
    <property type="entry name" value="PAS"/>
    <property type="match status" value="1"/>
</dbReference>
<dbReference type="Pfam" id="PF00989">
    <property type="entry name" value="PAS"/>
    <property type="match status" value="1"/>
</dbReference>
<feature type="transmembrane region" description="Helical" evidence="4">
    <location>
        <begin position="164"/>
        <end position="185"/>
    </location>
</feature>